<dbReference type="GO" id="GO:0006779">
    <property type="term" value="P:porphyrin-containing compound biosynthetic process"/>
    <property type="evidence" value="ECO:0007669"/>
    <property type="project" value="InterPro"/>
</dbReference>
<dbReference type="AlphaFoldDB" id="A0AAW0GE39"/>
<reference evidence="1 2" key="1">
    <citation type="submission" date="2022-09" db="EMBL/GenBank/DDBJ databases">
        <authorList>
            <person name="Palmer J.M."/>
        </authorList>
    </citation>
    <scope>NUCLEOTIDE SEQUENCE [LARGE SCALE GENOMIC DNA]</scope>
    <source>
        <strain evidence="1 2">DSM 7382</strain>
    </source>
</reference>
<dbReference type="EMBL" id="JASBNA010000008">
    <property type="protein sequence ID" value="KAK7689420.1"/>
    <property type="molecule type" value="Genomic_DNA"/>
</dbReference>
<dbReference type="Proteomes" id="UP001385951">
    <property type="component" value="Unassembled WGS sequence"/>
</dbReference>
<dbReference type="SUPFAM" id="SSF102886">
    <property type="entry name" value="Coproporphyrinogen III oxidase"/>
    <property type="match status" value="1"/>
</dbReference>
<name>A0AAW0GE39_9APHY</name>
<evidence type="ECO:0000313" key="2">
    <source>
        <dbReference type="Proteomes" id="UP001385951"/>
    </source>
</evidence>
<comment type="caution">
    <text evidence="1">The sequence shown here is derived from an EMBL/GenBank/DDBJ whole genome shotgun (WGS) entry which is preliminary data.</text>
</comment>
<organism evidence="1 2">
    <name type="scientific">Cerrena zonata</name>
    <dbReference type="NCBI Taxonomy" id="2478898"/>
    <lineage>
        <taxon>Eukaryota</taxon>
        <taxon>Fungi</taxon>
        <taxon>Dikarya</taxon>
        <taxon>Basidiomycota</taxon>
        <taxon>Agaricomycotina</taxon>
        <taxon>Agaricomycetes</taxon>
        <taxon>Polyporales</taxon>
        <taxon>Cerrenaceae</taxon>
        <taxon>Cerrena</taxon>
    </lineage>
</organism>
<dbReference type="Gene3D" id="3.40.1500.10">
    <property type="entry name" value="Coproporphyrinogen III oxidase, aerobic"/>
    <property type="match status" value="1"/>
</dbReference>
<dbReference type="GO" id="GO:0004109">
    <property type="term" value="F:coproporphyrinogen oxidase activity"/>
    <property type="evidence" value="ECO:0007669"/>
    <property type="project" value="InterPro"/>
</dbReference>
<sequence length="51" mass="6050">MRTRMTEFISNLQSTIITELENIDPTVPRFTRRTWDRAQGGRGIRKTGRRE</sequence>
<proteinExistence type="predicted"/>
<evidence type="ECO:0000313" key="1">
    <source>
        <dbReference type="EMBL" id="KAK7689420.1"/>
    </source>
</evidence>
<dbReference type="InterPro" id="IPR036406">
    <property type="entry name" value="Coprogen_oxidase_aer_sf"/>
</dbReference>
<evidence type="ECO:0008006" key="3">
    <source>
        <dbReference type="Google" id="ProtNLM"/>
    </source>
</evidence>
<protein>
    <recommendedName>
        <fullName evidence="3">Coproporphyrinogen III oxidase</fullName>
    </recommendedName>
</protein>
<gene>
    <name evidence="1" type="ORF">QCA50_007212</name>
</gene>
<keyword evidence="2" id="KW-1185">Reference proteome</keyword>
<accession>A0AAW0GE39</accession>